<protein>
    <recommendedName>
        <fullName evidence="2">FAM194 C-terminal domain-containing protein</fullName>
    </recommendedName>
</protein>
<evidence type="ECO:0000313" key="3">
    <source>
        <dbReference type="EMBL" id="GCC20896.1"/>
    </source>
</evidence>
<feature type="region of interest" description="Disordered" evidence="1">
    <location>
        <begin position="1"/>
        <end position="48"/>
    </location>
</feature>
<dbReference type="Proteomes" id="UP000287033">
    <property type="component" value="Unassembled WGS sequence"/>
</dbReference>
<dbReference type="STRING" id="137246.A0A401RRY8"/>
<evidence type="ECO:0000313" key="4">
    <source>
        <dbReference type="Proteomes" id="UP000287033"/>
    </source>
</evidence>
<feature type="compositionally biased region" description="Polar residues" evidence="1">
    <location>
        <begin position="119"/>
        <end position="130"/>
    </location>
</feature>
<dbReference type="OrthoDB" id="527209at2759"/>
<feature type="region of interest" description="Disordered" evidence="1">
    <location>
        <begin position="196"/>
        <end position="238"/>
    </location>
</feature>
<dbReference type="EMBL" id="BEZZ01002005">
    <property type="protein sequence ID" value="GCC20896.1"/>
    <property type="molecule type" value="Genomic_DNA"/>
</dbReference>
<comment type="caution">
    <text evidence="3">The sequence shown here is derived from an EMBL/GenBank/DDBJ whole genome shotgun (WGS) entry which is preliminary data.</text>
</comment>
<organism evidence="3 4">
    <name type="scientific">Chiloscyllium punctatum</name>
    <name type="common">Brownbanded bambooshark</name>
    <name type="synonym">Hemiscyllium punctatum</name>
    <dbReference type="NCBI Taxonomy" id="137246"/>
    <lineage>
        <taxon>Eukaryota</taxon>
        <taxon>Metazoa</taxon>
        <taxon>Chordata</taxon>
        <taxon>Craniata</taxon>
        <taxon>Vertebrata</taxon>
        <taxon>Chondrichthyes</taxon>
        <taxon>Elasmobranchii</taxon>
        <taxon>Galeomorphii</taxon>
        <taxon>Galeoidea</taxon>
        <taxon>Orectolobiformes</taxon>
        <taxon>Hemiscylliidae</taxon>
        <taxon>Chiloscyllium</taxon>
    </lineage>
</organism>
<proteinExistence type="predicted"/>
<evidence type="ECO:0000256" key="1">
    <source>
        <dbReference type="SAM" id="MobiDB-lite"/>
    </source>
</evidence>
<sequence length="623" mass="70952">MSKEHSGSDGAEEDHLFPGRTTSRGSLGQEHSSTTEQLIPGNSDLGTVTQTYPASVSISQTSNLGDWDAEKEFASYEAVTGVNSAQQISSEESRSTIEEVIGVLKNLAGSDADSETSLERQLSSTVLQASETERRTELPSEAGFSSNASLSLQSLENAKSQQREMSAVNTQTFWISWNTPGHSEVELVKQSPEKVQVEEESPEILSEPEAVDVTAETPSEEPETEDHTTEALESEDEPKQLTMNISDLKFCEFCNQISLPYPSQNILDSKLPEELFCCNISWMLYQQILKERAENANYVDVDSGKTKFLVTEEELSKAREKLSQRMKNTEVVMYMSSVIHGEKIIFCRLKTISYRLSSEYCKRQGWTLRRSTITIKPEDLSLYVPRAQLYNEPKELLGFVEKYYLDGKKFITRFPDGTGNVLYLTIVISVVNKLKEGLYKRRCAMCRPTSQQYQFCIVHYPSGNIAIVILTFHPGQLEYLIFQDLDWNAKILGVFRSNGYGTCYLPNGLIWINLSPLNGLYFNKEGQTEKQWMWRDYNHHVHAPPYQSINLELNSNITIQVISREQIYTTFKAKNNSITFNMGANLELRDLEYFHKLGSNNIIEREYLKAMRQKIHNILWQKC</sequence>
<evidence type="ECO:0000259" key="2">
    <source>
        <dbReference type="Pfam" id="PF14977"/>
    </source>
</evidence>
<dbReference type="Pfam" id="PF14977">
    <property type="entry name" value="FAM194"/>
    <property type="match status" value="1"/>
</dbReference>
<feature type="domain" description="FAM194 C-terminal" evidence="2">
    <location>
        <begin position="457"/>
        <end position="620"/>
    </location>
</feature>
<reference evidence="3 4" key="1">
    <citation type="journal article" date="2018" name="Nat. Ecol. Evol.">
        <title>Shark genomes provide insights into elasmobranch evolution and the origin of vertebrates.</title>
        <authorList>
            <person name="Hara Y"/>
            <person name="Yamaguchi K"/>
            <person name="Onimaru K"/>
            <person name="Kadota M"/>
            <person name="Koyanagi M"/>
            <person name="Keeley SD"/>
            <person name="Tatsumi K"/>
            <person name="Tanaka K"/>
            <person name="Motone F"/>
            <person name="Kageyama Y"/>
            <person name="Nozu R"/>
            <person name="Adachi N"/>
            <person name="Nishimura O"/>
            <person name="Nakagawa R"/>
            <person name="Tanegashima C"/>
            <person name="Kiyatake I"/>
            <person name="Matsumoto R"/>
            <person name="Murakumo K"/>
            <person name="Nishida K"/>
            <person name="Terakita A"/>
            <person name="Kuratani S"/>
            <person name="Sato K"/>
            <person name="Hyodo S Kuraku.S."/>
        </authorList>
    </citation>
    <scope>NUCLEOTIDE SEQUENCE [LARGE SCALE GENOMIC DNA]</scope>
</reference>
<keyword evidence="4" id="KW-1185">Reference proteome</keyword>
<dbReference type="PANTHER" id="PTHR23093:SF22">
    <property type="entry name" value="GLUTAMATE-RICH PROTEIN 6B"/>
    <property type="match status" value="1"/>
</dbReference>
<feature type="region of interest" description="Disordered" evidence="1">
    <location>
        <begin position="110"/>
        <end position="146"/>
    </location>
</feature>
<name>A0A401RRY8_CHIPU</name>
<dbReference type="OMA" id="WMLYQQI"/>
<feature type="compositionally biased region" description="Basic and acidic residues" evidence="1">
    <location>
        <begin position="1"/>
        <end position="17"/>
    </location>
</feature>
<dbReference type="PANTHER" id="PTHR23093">
    <property type="entry name" value="SIMILAR TO CHROMOSOME 3 OPEN READING FRAME 20"/>
    <property type="match status" value="1"/>
</dbReference>
<gene>
    <name evidence="3" type="ORF">chiPu_0019466</name>
</gene>
<dbReference type="InterPro" id="IPR029281">
    <property type="entry name" value="FAM194_C"/>
</dbReference>
<accession>A0A401RRY8</accession>
<feature type="compositionally biased region" description="Polar residues" evidence="1">
    <location>
        <begin position="20"/>
        <end position="37"/>
    </location>
</feature>
<dbReference type="AlphaFoldDB" id="A0A401RRY8"/>